<evidence type="ECO:0000313" key="9">
    <source>
        <dbReference type="EMBL" id="KAJ8651955.1"/>
    </source>
</evidence>
<keyword evidence="2" id="KW-0805">Transcription regulation</keyword>
<dbReference type="Pfam" id="PF01388">
    <property type="entry name" value="ARID"/>
    <property type="match status" value="1"/>
</dbReference>
<keyword evidence="5" id="KW-0479">Metal-binding</keyword>
<evidence type="ECO:0000256" key="3">
    <source>
        <dbReference type="ARBA" id="ARBA00023163"/>
    </source>
</evidence>
<dbReference type="SUPFAM" id="SSF46774">
    <property type="entry name" value="ARID-like"/>
    <property type="match status" value="1"/>
</dbReference>
<dbReference type="InterPro" id="IPR036431">
    <property type="entry name" value="ARID_dom_sf"/>
</dbReference>
<dbReference type="Gene3D" id="1.10.150.60">
    <property type="entry name" value="ARID DNA-binding domain"/>
    <property type="match status" value="1"/>
</dbReference>
<feature type="domain" description="C2H2-type" evidence="7">
    <location>
        <begin position="605"/>
        <end position="635"/>
    </location>
</feature>
<keyword evidence="3" id="KW-0804">Transcription</keyword>
<dbReference type="PANTHER" id="PTHR22970">
    <property type="entry name" value="AT-RICH INTERACTIVE DOMAIN-CONTAINING PROTEIN 2"/>
    <property type="match status" value="1"/>
</dbReference>
<comment type="caution">
    <text evidence="9">The sequence shown here is derived from an EMBL/GenBank/DDBJ whole genome shotgun (WGS) entry which is preliminary data.</text>
</comment>
<name>A0AAD7URM4_9FUNG</name>
<organism evidence="9 10">
    <name type="scientific">Lichtheimia ornata</name>
    <dbReference type="NCBI Taxonomy" id="688661"/>
    <lineage>
        <taxon>Eukaryota</taxon>
        <taxon>Fungi</taxon>
        <taxon>Fungi incertae sedis</taxon>
        <taxon>Mucoromycota</taxon>
        <taxon>Mucoromycotina</taxon>
        <taxon>Mucoromycetes</taxon>
        <taxon>Mucorales</taxon>
        <taxon>Lichtheimiaceae</taxon>
        <taxon>Lichtheimia</taxon>
    </lineage>
</organism>
<dbReference type="Gene3D" id="1.25.10.10">
    <property type="entry name" value="Leucine-rich Repeat Variant"/>
    <property type="match status" value="1"/>
</dbReference>
<proteinExistence type="predicted"/>
<dbReference type="RefSeq" id="XP_058336869.1">
    <property type="nucleotide sequence ID" value="XM_058492376.1"/>
</dbReference>
<dbReference type="Gene3D" id="3.30.160.60">
    <property type="entry name" value="Classic Zinc Finger"/>
    <property type="match status" value="1"/>
</dbReference>
<evidence type="ECO:0000256" key="6">
    <source>
        <dbReference type="SAM" id="MobiDB-lite"/>
    </source>
</evidence>
<evidence type="ECO:0000313" key="10">
    <source>
        <dbReference type="Proteomes" id="UP001234581"/>
    </source>
</evidence>
<dbReference type="InterPro" id="IPR016024">
    <property type="entry name" value="ARM-type_fold"/>
</dbReference>
<dbReference type="EMBL" id="JARTCD010000128">
    <property type="protein sequence ID" value="KAJ8651955.1"/>
    <property type="molecule type" value="Genomic_DNA"/>
</dbReference>
<dbReference type="InterPro" id="IPR048420">
    <property type="entry name" value="Zap1-like_Znf1"/>
</dbReference>
<dbReference type="CDD" id="cd16100">
    <property type="entry name" value="ARID"/>
    <property type="match status" value="1"/>
</dbReference>
<evidence type="ECO:0000259" key="7">
    <source>
        <dbReference type="PROSITE" id="PS50157"/>
    </source>
</evidence>
<dbReference type="AlphaFoldDB" id="A0AAD7URM4"/>
<evidence type="ECO:0000256" key="4">
    <source>
        <dbReference type="ARBA" id="ARBA00023242"/>
    </source>
</evidence>
<dbReference type="GO" id="GO:0003677">
    <property type="term" value="F:DNA binding"/>
    <property type="evidence" value="ECO:0007669"/>
    <property type="project" value="InterPro"/>
</dbReference>
<evidence type="ECO:0000256" key="5">
    <source>
        <dbReference type="PROSITE-ProRule" id="PRU00042"/>
    </source>
</evidence>
<dbReference type="GO" id="GO:0008270">
    <property type="term" value="F:zinc ion binding"/>
    <property type="evidence" value="ECO:0007669"/>
    <property type="project" value="UniProtKB-KW"/>
</dbReference>
<dbReference type="Pfam" id="PF21816">
    <property type="entry name" value="Zap1_zf1"/>
    <property type="match status" value="1"/>
</dbReference>
<feature type="compositionally biased region" description="Low complexity" evidence="6">
    <location>
        <begin position="478"/>
        <end position="492"/>
    </location>
</feature>
<accession>A0AAD7URM4</accession>
<dbReference type="PROSITE" id="PS50157">
    <property type="entry name" value="ZINC_FINGER_C2H2_2"/>
    <property type="match status" value="1"/>
</dbReference>
<evidence type="ECO:0008006" key="11">
    <source>
        <dbReference type="Google" id="ProtNLM"/>
    </source>
</evidence>
<feature type="region of interest" description="Disordered" evidence="6">
    <location>
        <begin position="110"/>
        <end position="163"/>
    </location>
</feature>
<keyword evidence="10" id="KW-1185">Reference proteome</keyword>
<dbReference type="GeneID" id="83219819"/>
<gene>
    <name evidence="9" type="ORF">O0I10_012475</name>
</gene>
<feature type="domain" description="ARID" evidence="8">
    <location>
        <begin position="11"/>
        <end position="103"/>
    </location>
</feature>
<keyword evidence="4" id="KW-0539">Nucleus</keyword>
<evidence type="ECO:0000256" key="1">
    <source>
        <dbReference type="ARBA" id="ARBA00022853"/>
    </source>
</evidence>
<evidence type="ECO:0000259" key="8">
    <source>
        <dbReference type="PROSITE" id="PS51011"/>
    </source>
</evidence>
<dbReference type="GO" id="GO:0006325">
    <property type="term" value="P:chromatin organization"/>
    <property type="evidence" value="ECO:0007669"/>
    <property type="project" value="UniProtKB-KW"/>
</dbReference>
<keyword evidence="5" id="KW-0862">Zinc</keyword>
<dbReference type="SUPFAM" id="SSF48371">
    <property type="entry name" value="ARM repeat"/>
    <property type="match status" value="1"/>
</dbReference>
<protein>
    <recommendedName>
        <fullName evidence="11">ARID domain-containing protein</fullName>
    </recommendedName>
</protein>
<evidence type="ECO:0000256" key="2">
    <source>
        <dbReference type="ARBA" id="ARBA00023015"/>
    </source>
</evidence>
<dbReference type="Proteomes" id="UP001234581">
    <property type="component" value="Unassembled WGS sequence"/>
</dbReference>
<dbReference type="SMART" id="SM00355">
    <property type="entry name" value="ZnF_C2H2"/>
    <property type="match status" value="2"/>
</dbReference>
<dbReference type="SMART" id="SM01014">
    <property type="entry name" value="ARID"/>
    <property type="match status" value="1"/>
</dbReference>
<dbReference type="GO" id="GO:0016586">
    <property type="term" value="C:RSC-type complex"/>
    <property type="evidence" value="ECO:0007669"/>
    <property type="project" value="TreeGrafter"/>
</dbReference>
<reference evidence="9 10" key="1">
    <citation type="submission" date="2023-03" db="EMBL/GenBank/DDBJ databases">
        <title>Genome sequence of Lichtheimia ornata CBS 291.66.</title>
        <authorList>
            <person name="Mohabir J.T."/>
            <person name="Shea T.P."/>
            <person name="Kurbessoian T."/>
            <person name="Berby B."/>
            <person name="Fontaine J."/>
            <person name="Livny J."/>
            <person name="Gnirke A."/>
            <person name="Stajich J.E."/>
            <person name="Cuomo C.A."/>
        </authorList>
    </citation>
    <scope>NUCLEOTIDE SEQUENCE [LARGE SCALE GENOMIC DNA]</scope>
    <source>
        <strain evidence="9">CBS 291.66</strain>
    </source>
</reference>
<dbReference type="InterPro" id="IPR013087">
    <property type="entry name" value="Znf_C2H2_type"/>
</dbReference>
<dbReference type="PROSITE" id="PS51011">
    <property type="entry name" value="ARID"/>
    <property type="match status" value="1"/>
</dbReference>
<sequence>MSKVMDDIERTPDYVQFINNLKEFHASKGTTLQAEPILGGKKLDLYKIFQAVIDAGGFDQVTKSRCWKHVGDAFNFPSTCTNSAYILKGVYIRNLLGWEEEMVWGKHWDPPEELRGPNAHKASTLAGKSFKKKPAAGTRSKSTTTTTTTKAPHYTPIRPDPNPRETFSMVSVGQSLPTLRSSFSFEELAIRNEPSQCTIAETHHQSHPSTHIHIMEEDRMECLRANKLDSNIKQRVLLAIQSSNPMDVDWALNCIVTISFECPEQLQLDNTPLLLDLLLKRGDPFLLGQQDRPSIIKILHILRNFSFLEVNARILASDTRLRSMIQRSLALGASNDIDLGRHCIDVLENIASFIELSGPFDELIPCLANLLNSQERPLLIGALHVLTSLAMVESNQVYLLSGAMTTVARATQLLVINDEELVGYVIEYLYQYSRISADFKRQLMTIHSGADIGILVSLLSVKSKFFIPKVIRDREDGSSQSSASPRSASGSPLGVAEPHGVVPCMPNLSAYQELDEPYRCLGWLKDKFEVSAQSSVLSLDDMYLLYEMRFGQEGALKMKDFYTVLKIAFPEASAADNSQSGMILEGTLVRGIQIKMTILQDGAELMCQWTNCSQSFEDELHLQRHVIQEHVGAHEADINGFECMWTNCANTMHEFKDKDEMAMHLGTHFDDGQQIAVPASNTMSNGNDGATMIDYSEPQGIAFVAAHLLRQLSKDPQSHHYFMPYETELLAIARRQPKMAPHIQSMFSHFSIASSSS</sequence>
<dbReference type="InterPro" id="IPR052406">
    <property type="entry name" value="Chromatin_Remodeling_Comp"/>
</dbReference>
<dbReference type="PROSITE" id="PS00028">
    <property type="entry name" value="ZINC_FINGER_C2H2_1"/>
    <property type="match status" value="1"/>
</dbReference>
<keyword evidence="5" id="KW-0863">Zinc-finger</keyword>
<dbReference type="PANTHER" id="PTHR22970:SF14">
    <property type="entry name" value="AT-RICH INTERACTIVE DOMAIN-CONTAINING PROTEIN 2"/>
    <property type="match status" value="1"/>
</dbReference>
<dbReference type="SMART" id="SM00501">
    <property type="entry name" value="BRIGHT"/>
    <property type="match status" value="1"/>
</dbReference>
<dbReference type="InterPro" id="IPR001606">
    <property type="entry name" value="ARID_dom"/>
</dbReference>
<dbReference type="InterPro" id="IPR011989">
    <property type="entry name" value="ARM-like"/>
</dbReference>
<feature type="region of interest" description="Disordered" evidence="6">
    <location>
        <begin position="475"/>
        <end position="494"/>
    </location>
</feature>
<keyword evidence="1" id="KW-0156">Chromatin regulator</keyword>